<sequence>MRLISRPGPDPLRHPRLYRRVLQTVLVLFLIWTAAEITTVQRRLDPLVSVDERISRKSQQLSERVFVVGIHWNNEWILRNYWNQAVTDLVQTLGPENVYLSIYESGSYDNTKGALIELDRMLDPLGVPRNVTLSEVTHQDEIVQPPIGDGWLQSEQTGTELRRIPYLSRLRNLSLQPLVDLAKQGIYFDRVLFLNDVVFTVRLTRWEPTTGDTGDVLELLQTRDGKYAAACSLDFSHPPAYYDTFALRDLQGHEPIMQTWPYFDSSMARQALKRMEPIPVASCWNGIVAMRASPFVAHENPLRFRGISDSLAQEHLEGSECCLIHADNPLSTLSGVYLNPRVRVGYHGAAYEAVHPGEQWLTTWNIWIGLWSNRLRRWSGVNRSRREIQKRVAQWELQHGQEERGAFCLIDEMQVLRPWGWAHV</sequence>
<protein>
    <submittedName>
        <fullName evidence="1">Uncharacterized protein</fullName>
    </submittedName>
</protein>
<evidence type="ECO:0000313" key="2">
    <source>
        <dbReference type="Proteomes" id="UP001177260"/>
    </source>
</evidence>
<accession>A0ACC3AT20</accession>
<gene>
    <name evidence="1" type="ORF">N8T08_009995</name>
</gene>
<keyword evidence="2" id="KW-1185">Reference proteome</keyword>
<reference evidence="1 2" key="1">
    <citation type="journal article" date="2023" name="ACS Omega">
        <title>Identification of the Neoaspergillic Acid Biosynthesis Gene Cluster by Establishing an In Vitro CRISPR-Ribonucleoprotein Genetic System in Aspergillus melleus.</title>
        <authorList>
            <person name="Yuan B."/>
            <person name="Grau M.F."/>
            <person name="Murata R.M."/>
            <person name="Torok T."/>
            <person name="Venkateswaran K."/>
            <person name="Stajich J.E."/>
            <person name="Wang C.C.C."/>
        </authorList>
    </citation>
    <scope>NUCLEOTIDE SEQUENCE [LARGE SCALE GENOMIC DNA]</scope>
    <source>
        <strain evidence="1 2">IMV 1140</strain>
    </source>
</reference>
<name>A0ACC3AT20_9EURO</name>
<dbReference type="Proteomes" id="UP001177260">
    <property type="component" value="Unassembled WGS sequence"/>
</dbReference>
<evidence type="ECO:0000313" key="1">
    <source>
        <dbReference type="EMBL" id="KAK1140682.1"/>
    </source>
</evidence>
<organism evidence="1 2">
    <name type="scientific">Aspergillus melleus</name>
    <dbReference type="NCBI Taxonomy" id="138277"/>
    <lineage>
        <taxon>Eukaryota</taxon>
        <taxon>Fungi</taxon>
        <taxon>Dikarya</taxon>
        <taxon>Ascomycota</taxon>
        <taxon>Pezizomycotina</taxon>
        <taxon>Eurotiomycetes</taxon>
        <taxon>Eurotiomycetidae</taxon>
        <taxon>Eurotiales</taxon>
        <taxon>Aspergillaceae</taxon>
        <taxon>Aspergillus</taxon>
        <taxon>Aspergillus subgen. Circumdati</taxon>
    </lineage>
</organism>
<proteinExistence type="predicted"/>
<comment type="caution">
    <text evidence="1">The sequence shown here is derived from an EMBL/GenBank/DDBJ whole genome shotgun (WGS) entry which is preliminary data.</text>
</comment>
<dbReference type="EMBL" id="JAOPJF010000077">
    <property type="protein sequence ID" value="KAK1140682.1"/>
    <property type="molecule type" value="Genomic_DNA"/>
</dbReference>